<dbReference type="GO" id="GO:0016853">
    <property type="term" value="F:isomerase activity"/>
    <property type="evidence" value="ECO:0007669"/>
    <property type="project" value="UniProtKB-KW"/>
</dbReference>
<dbReference type="RefSeq" id="WP_147089030.1">
    <property type="nucleotide sequence ID" value="NZ_BAABJD010000002.1"/>
</dbReference>
<dbReference type="SUPFAM" id="SSF52833">
    <property type="entry name" value="Thioredoxin-like"/>
    <property type="match status" value="1"/>
</dbReference>
<dbReference type="EMBL" id="CP042345">
    <property type="protein sequence ID" value="QEA15049.1"/>
    <property type="molecule type" value="Genomic_DNA"/>
</dbReference>
<dbReference type="Gene3D" id="3.40.30.10">
    <property type="entry name" value="Glutaredoxin"/>
    <property type="match status" value="1"/>
</dbReference>
<gene>
    <name evidence="3" type="ORF">FRF71_02250</name>
</gene>
<feature type="domain" description="Thioredoxin-like fold" evidence="2">
    <location>
        <begin position="39"/>
        <end position="211"/>
    </location>
</feature>
<proteinExistence type="predicted"/>
<keyword evidence="4" id="KW-1185">Reference proteome</keyword>
<dbReference type="Pfam" id="PF13462">
    <property type="entry name" value="Thioredoxin_4"/>
    <property type="match status" value="1"/>
</dbReference>
<name>A0A5B8S0D5_9SPHN</name>
<dbReference type="InterPro" id="IPR012336">
    <property type="entry name" value="Thioredoxin-like_fold"/>
</dbReference>
<evidence type="ECO:0000259" key="2">
    <source>
        <dbReference type="Pfam" id="PF13462"/>
    </source>
</evidence>
<keyword evidence="3" id="KW-0413">Isomerase</keyword>
<keyword evidence="1" id="KW-0732">Signal</keyword>
<feature type="signal peptide" evidence="1">
    <location>
        <begin position="1"/>
        <end position="21"/>
    </location>
</feature>
<evidence type="ECO:0000313" key="4">
    <source>
        <dbReference type="Proteomes" id="UP000321172"/>
    </source>
</evidence>
<dbReference type="InterPro" id="IPR036249">
    <property type="entry name" value="Thioredoxin-like_sf"/>
</dbReference>
<dbReference type="OrthoDB" id="8478320at2"/>
<evidence type="ECO:0000256" key="1">
    <source>
        <dbReference type="SAM" id="SignalP"/>
    </source>
</evidence>
<sequence length="230" mass="25933">MRRRGLFSGLLALAAATLLTGASKPKEPDWSATVTISKEGYHVRGNPHAPIRLIEYASYSCPHCGIFEMQGGEELTERFIKPGSVAYEIRPFFLNEIDKTVSLIAYCGKPEKFFGNTTQLLKFQHEWLRSPTRAQAQRWSDPDWNKRVQAMTEDLGLYAMMEKRGYKRPELDKCLADEALVAELQKGTENAFYSEGVKGTPAFQLNGQLLPVNTWPAIREVLARAMKGFV</sequence>
<organism evidence="3 4">
    <name type="scientific">Novosphingobium ginsenosidimutans</name>
    <dbReference type="NCBI Taxonomy" id="1176536"/>
    <lineage>
        <taxon>Bacteria</taxon>
        <taxon>Pseudomonadati</taxon>
        <taxon>Pseudomonadota</taxon>
        <taxon>Alphaproteobacteria</taxon>
        <taxon>Sphingomonadales</taxon>
        <taxon>Sphingomonadaceae</taxon>
        <taxon>Novosphingobium</taxon>
    </lineage>
</organism>
<protein>
    <submittedName>
        <fullName evidence="3">Protein-disulfide isomerase</fullName>
    </submittedName>
</protein>
<feature type="chain" id="PRO_5022705163" evidence="1">
    <location>
        <begin position="22"/>
        <end position="230"/>
    </location>
</feature>
<evidence type="ECO:0000313" key="3">
    <source>
        <dbReference type="EMBL" id="QEA15049.1"/>
    </source>
</evidence>
<dbReference type="Proteomes" id="UP000321172">
    <property type="component" value="Chromosome"/>
</dbReference>
<reference evidence="3 4" key="1">
    <citation type="journal article" date="2013" name="J. Microbiol. Biotechnol.">
        <title>Novosphingobium ginsenosidimutans sp. nov., with the ability to convert ginsenoside.</title>
        <authorList>
            <person name="Kim J.K."/>
            <person name="He D."/>
            <person name="Liu Q.M."/>
            <person name="Park H.Y."/>
            <person name="Jung M.S."/>
            <person name="Yoon M.H."/>
            <person name="Kim S.C."/>
            <person name="Im W.T."/>
        </authorList>
    </citation>
    <scope>NUCLEOTIDE SEQUENCE [LARGE SCALE GENOMIC DNA]</scope>
    <source>
        <strain evidence="3 4">FW-6</strain>
    </source>
</reference>
<dbReference type="KEGG" id="ngf:FRF71_02250"/>
<dbReference type="Gene3D" id="1.10.40.110">
    <property type="match status" value="1"/>
</dbReference>
<accession>A0A5B8S0D5</accession>
<dbReference type="AlphaFoldDB" id="A0A5B8S0D5"/>